<sequence>MQKSRQGQDIASRYRAPELQAEAKKVQQLEFLEQIEGVIETLESDESNPVPEVDLILKNAEETEIEHRALPSGAENYKHIPTIKTATPTLWHSILEMLWFIKDSLISATAVKVQSTPLARPFQELLTILLQTRTIQVIRQFFKALMRWGDSKRPTQKKCSKGLAIVLLRLRNT</sequence>
<dbReference type="OrthoDB" id="2438421at2759"/>
<organism evidence="1 2">
    <name type="scientific">Parnassius apollo</name>
    <name type="common">Apollo butterfly</name>
    <name type="synonym">Papilio apollo</name>
    <dbReference type="NCBI Taxonomy" id="110799"/>
    <lineage>
        <taxon>Eukaryota</taxon>
        <taxon>Metazoa</taxon>
        <taxon>Ecdysozoa</taxon>
        <taxon>Arthropoda</taxon>
        <taxon>Hexapoda</taxon>
        <taxon>Insecta</taxon>
        <taxon>Pterygota</taxon>
        <taxon>Neoptera</taxon>
        <taxon>Endopterygota</taxon>
        <taxon>Lepidoptera</taxon>
        <taxon>Glossata</taxon>
        <taxon>Ditrysia</taxon>
        <taxon>Papilionoidea</taxon>
        <taxon>Papilionidae</taxon>
        <taxon>Parnassiinae</taxon>
        <taxon>Parnassini</taxon>
        <taxon>Parnassius</taxon>
        <taxon>Parnassius</taxon>
    </lineage>
</organism>
<gene>
    <name evidence="1" type="ORF">PAPOLLO_LOCUS7163</name>
</gene>
<reference evidence="1" key="1">
    <citation type="submission" date="2021-04" db="EMBL/GenBank/DDBJ databases">
        <authorList>
            <person name="Tunstrom K."/>
        </authorList>
    </citation>
    <scope>NUCLEOTIDE SEQUENCE</scope>
</reference>
<dbReference type="Proteomes" id="UP000691718">
    <property type="component" value="Unassembled WGS sequence"/>
</dbReference>
<dbReference type="EMBL" id="CAJQZP010000493">
    <property type="protein sequence ID" value="CAG4964305.1"/>
    <property type="molecule type" value="Genomic_DNA"/>
</dbReference>
<accession>A0A8S3WLD6</accession>
<keyword evidence="2" id="KW-1185">Reference proteome</keyword>
<protein>
    <submittedName>
        <fullName evidence="1">(apollo) hypothetical protein</fullName>
    </submittedName>
</protein>
<evidence type="ECO:0000313" key="2">
    <source>
        <dbReference type="Proteomes" id="UP000691718"/>
    </source>
</evidence>
<comment type="caution">
    <text evidence="1">The sequence shown here is derived from an EMBL/GenBank/DDBJ whole genome shotgun (WGS) entry which is preliminary data.</text>
</comment>
<name>A0A8S3WLD6_PARAO</name>
<dbReference type="AlphaFoldDB" id="A0A8S3WLD6"/>
<evidence type="ECO:0000313" key="1">
    <source>
        <dbReference type="EMBL" id="CAG4964305.1"/>
    </source>
</evidence>
<proteinExistence type="predicted"/>